<feature type="region of interest" description="Disordered" evidence="17">
    <location>
        <begin position="1"/>
        <end position="22"/>
    </location>
</feature>
<dbReference type="GO" id="GO:0042802">
    <property type="term" value="F:identical protein binding"/>
    <property type="evidence" value="ECO:0007669"/>
    <property type="project" value="UniProtKB-ARBA"/>
</dbReference>
<evidence type="ECO:0000313" key="21">
    <source>
        <dbReference type="EMBL" id="KLU02532.1"/>
    </source>
</evidence>
<name>A0A0J1B719_RHOIS</name>
<feature type="domain" description="AAA" evidence="20">
    <location>
        <begin position="569"/>
        <end position="690"/>
    </location>
</feature>
<evidence type="ECO:0000256" key="5">
    <source>
        <dbReference type="ARBA" id="ARBA00022475"/>
    </source>
</evidence>
<dbReference type="InterPro" id="IPR050445">
    <property type="entry name" value="Bact_polysacc_biosynth/exp"/>
</dbReference>
<evidence type="ECO:0000256" key="14">
    <source>
        <dbReference type="ARBA" id="ARBA00023137"/>
    </source>
</evidence>
<dbReference type="PANTHER" id="PTHR32309">
    <property type="entry name" value="TYROSINE-PROTEIN KINASE"/>
    <property type="match status" value="1"/>
</dbReference>
<dbReference type="NCBIfam" id="TIGR01007">
    <property type="entry name" value="eps_fam"/>
    <property type="match status" value="1"/>
</dbReference>
<evidence type="ECO:0000256" key="10">
    <source>
        <dbReference type="ARBA" id="ARBA00022777"/>
    </source>
</evidence>
<evidence type="ECO:0000313" key="22">
    <source>
        <dbReference type="Proteomes" id="UP000036367"/>
    </source>
</evidence>
<evidence type="ECO:0000256" key="18">
    <source>
        <dbReference type="SAM" id="Phobius"/>
    </source>
</evidence>
<dbReference type="OrthoDB" id="9794577at2"/>
<dbReference type="EC" id="2.7.10.2" evidence="4"/>
<evidence type="ECO:0000256" key="11">
    <source>
        <dbReference type="ARBA" id="ARBA00022840"/>
    </source>
</evidence>
<keyword evidence="12 18" id="KW-1133">Transmembrane helix</keyword>
<dbReference type="SUPFAM" id="SSF52540">
    <property type="entry name" value="P-loop containing nucleoside triphosphate hydrolases"/>
    <property type="match status" value="1"/>
</dbReference>
<dbReference type="STRING" id="595434.RISK_005598"/>
<keyword evidence="6" id="KW-0997">Cell inner membrane</keyword>
<keyword evidence="14" id="KW-0829">Tyrosine-protein kinase</keyword>
<keyword evidence="5" id="KW-1003">Cell membrane</keyword>
<feature type="region of interest" description="Disordered" evidence="17">
    <location>
        <begin position="762"/>
        <end position="786"/>
    </location>
</feature>
<evidence type="ECO:0000256" key="12">
    <source>
        <dbReference type="ARBA" id="ARBA00022989"/>
    </source>
</evidence>
<dbReference type="CDD" id="cd05387">
    <property type="entry name" value="BY-kinase"/>
    <property type="match status" value="1"/>
</dbReference>
<evidence type="ECO:0000256" key="17">
    <source>
        <dbReference type="SAM" id="MobiDB-lite"/>
    </source>
</evidence>
<evidence type="ECO:0000256" key="9">
    <source>
        <dbReference type="ARBA" id="ARBA00022741"/>
    </source>
</evidence>
<keyword evidence="13 18" id="KW-0472">Membrane</keyword>
<dbReference type="InterPro" id="IPR005702">
    <property type="entry name" value="Wzc-like_C"/>
</dbReference>
<comment type="similarity">
    <text evidence="3">Belongs to the etk/wzc family.</text>
</comment>
<dbReference type="PANTHER" id="PTHR32309:SF13">
    <property type="entry name" value="FERRIC ENTEROBACTIN TRANSPORT PROTEIN FEPE"/>
    <property type="match status" value="1"/>
</dbReference>
<dbReference type="Pfam" id="PF13614">
    <property type="entry name" value="AAA_31"/>
    <property type="match status" value="1"/>
</dbReference>
<evidence type="ECO:0000256" key="13">
    <source>
        <dbReference type="ARBA" id="ARBA00023136"/>
    </source>
</evidence>
<feature type="domain" description="Polysaccharide chain length determinant N-terminal" evidence="19">
    <location>
        <begin position="29"/>
        <end position="110"/>
    </location>
</feature>
<gene>
    <name evidence="21" type="ORF">RISK_005598</name>
</gene>
<comment type="catalytic activity">
    <reaction evidence="15">
        <text>L-tyrosyl-[protein] + ATP = O-phospho-L-tyrosyl-[protein] + ADP + H(+)</text>
        <dbReference type="Rhea" id="RHEA:10596"/>
        <dbReference type="Rhea" id="RHEA-COMP:10136"/>
        <dbReference type="Rhea" id="RHEA-COMP:20101"/>
        <dbReference type="ChEBI" id="CHEBI:15378"/>
        <dbReference type="ChEBI" id="CHEBI:30616"/>
        <dbReference type="ChEBI" id="CHEBI:46858"/>
        <dbReference type="ChEBI" id="CHEBI:61978"/>
        <dbReference type="ChEBI" id="CHEBI:456216"/>
        <dbReference type="EC" id="2.7.10.2"/>
    </reaction>
</comment>
<dbReference type="Proteomes" id="UP000036367">
    <property type="component" value="Unassembled WGS sequence"/>
</dbReference>
<protein>
    <recommendedName>
        <fullName evidence="4">non-specific protein-tyrosine kinase</fullName>
        <ecNumber evidence="4">2.7.10.2</ecNumber>
    </recommendedName>
</protein>
<comment type="subcellular location">
    <subcellularLocation>
        <location evidence="1">Cell inner membrane</location>
        <topology evidence="1">Multi-pass membrane protein</topology>
    </subcellularLocation>
</comment>
<organism evidence="21 22">
    <name type="scientific">Rhodopirellula islandica</name>
    <dbReference type="NCBI Taxonomy" id="595434"/>
    <lineage>
        <taxon>Bacteria</taxon>
        <taxon>Pseudomonadati</taxon>
        <taxon>Planctomycetota</taxon>
        <taxon>Planctomycetia</taxon>
        <taxon>Pirellulales</taxon>
        <taxon>Pirellulaceae</taxon>
        <taxon>Rhodopirellula</taxon>
    </lineage>
</organism>
<dbReference type="EMBL" id="LECT01000044">
    <property type="protein sequence ID" value="KLU02532.1"/>
    <property type="molecule type" value="Genomic_DNA"/>
</dbReference>
<evidence type="ECO:0000256" key="15">
    <source>
        <dbReference type="ARBA" id="ARBA00051245"/>
    </source>
</evidence>
<keyword evidence="11" id="KW-0067">ATP-binding</keyword>
<keyword evidence="7 21" id="KW-0808">Transferase</keyword>
<keyword evidence="22" id="KW-1185">Reference proteome</keyword>
<evidence type="ECO:0000256" key="4">
    <source>
        <dbReference type="ARBA" id="ARBA00011903"/>
    </source>
</evidence>
<dbReference type="GO" id="GO:0005524">
    <property type="term" value="F:ATP binding"/>
    <property type="evidence" value="ECO:0007669"/>
    <property type="project" value="UniProtKB-KW"/>
</dbReference>
<dbReference type="InterPro" id="IPR003856">
    <property type="entry name" value="LPS_length_determ_N"/>
</dbReference>
<dbReference type="PATRIC" id="fig|595434.4.peg.5314"/>
<sequence>MAESAKPTNRLPARGPSSASSDGEETLDVLQILSRQRWLIAFLSIAGLAAGVAYALNAQVWYESNAKVLINQKSAGLGGNSTGTDMVDEDILANHMELIQSRMIVGEALEQNELLDLPSIETHLNEKTDAIDYVIDQLSIVKGGDGSAKTARSLNITFTHTDPDDAKLILTAVMKRYEQFIIDQVEQVMGRANEMVNKAKTEVETDLIAAEQEHLKARQEAPLFFQGEGSSNIYQDRYRRLQDELLDLDIQESTVKTRLTRVDQTLKEMDESTDPIDQLDKLALIDSDSLERLGVFAGLQMNSANTAEFKAAMPAKAEEARTQITHLLKLNSEKQRLTSVFGPGHPKVQELESEITLVKEFLQDQKDLTSPAEMFGDSALTPEGLLKAYVGFLQHDLAALSERRKELTYLAADAETKAKELIEYELTDMILQKKIGRQEALFEGVVQQLRALDTASGLTGYLYEFLAVPRTGEKSWPKLPLCGLGGLMLGLFSGLFLAVANDVRDGRFRSAAELDDAIGLPSLGRVGKLNSINQGIKGLIATELSPDAEAFRLGRTVLLPDIRSGSVRTIGFTSPMQGDGKSTVVSNFAVSFSQVGLKVLVIDADLRRPSAHRYFSLGKEDGLCDVLEDRLEISEAIKATEADNVFVMTSGSSSHTPAELLQSQRLDEVLAVVKEDYDLVLVDLPPVLAVSDPVVVMPRLDGGILVVKVANVRRDEVVNTLRRIDSSGGEMLGCMLNAFGAGKKFDSDGGYYGYYKSDYTRPTSSATRQAAPKAATISANGQPKSK</sequence>
<feature type="coiled-coil region" evidence="16">
    <location>
        <begin position="182"/>
        <end position="220"/>
    </location>
</feature>
<evidence type="ECO:0000256" key="2">
    <source>
        <dbReference type="ARBA" id="ARBA00007316"/>
    </source>
</evidence>
<dbReference type="AlphaFoldDB" id="A0A0J1B719"/>
<evidence type="ECO:0000256" key="7">
    <source>
        <dbReference type="ARBA" id="ARBA00022679"/>
    </source>
</evidence>
<reference evidence="21" key="1">
    <citation type="submission" date="2015-05" db="EMBL/GenBank/DDBJ databases">
        <title>Permanent draft genome of Rhodopirellula islandicus K833.</title>
        <authorList>
            <person name="Kizina J."/>
            <person name="Richter M."/>
            <person name="Glockner F.O."/>
            <person name="Harder J."/>
        </authorList>
    </citation>
    <scope>NUCLEOTIDE SEQUENCE [LARGE SCALE GENOMIC DNA]</scope>
    <source>
        <strain evidence="21">K833</strain>
    </source>
</reference>
<dbReference type="GO" id="GO:0004715">
    <property type="term" value="F:non-membrane spanning protein tyrosine kinase activity"/>
    <property type="evidence" value="ECO:0007669"/>
    <property type="project" value="UniProtKB-EC"/>
</dbReference>
<evidence type="ECO:0000256" key="6">
    <source>
        <dbReference type="ARBA" id="ARBA00022519"/>
    </source>
</evidence>
<dbReference type="Pfam" id="PF02706">
    <property type="entry name" value="Wzz"/>
    <property type="match status" value="1"/>
</dbReference>
<keyword evidence="8 18" id="KW-0812">Transmembrane</keyword>
<dbReference type="RefSeq" id="WP_047816557.1">
    <property type="nucleotide sequence ID" value="NZ_LECT01000044.1"/>
</dbReference>
<evidence type="ECO:0000259" key="20">
    <source>
        <dbReference type="Pfam" id="PF13614"/>
    </source>
</evidence>
<evidence type="ECO:0000256" key="16">
    <source>
        <dbReference type="SAM" id="Coils"/>
    </source>
</evidence>
<evidence type="ECO:0000256" key="1">
    <source>
        <dbReference type="ARBA" id="ARBA00004429"/>
    </source>
</evidence>
<dbReference type="InterPro" id="IPR025669">
    <property type="entry name" value="AAA_dom"/>
</dbReference>
<evidence type="ECO:0000256" key="8">
    <source>
        <dbReference type="ARBA" id="ARBA00022692"/>
    </source>
</evidence>
<dbReference type="FunFam" id="3.40.50.300:FF:000527">
    <property type="entry name" value="Tyrosine-protein kinase etk"/>
    <property type="match status" value="1"/>
</dbReference>
<dbReference type="GO" id="GO:0005886">
    <property type="term" value="C:plasma membrane"/>
    <property type="evidence" value="ECO:0007669"/>
    <property type="project" value="UniProtKB-SubCell"/>
</dbReference>
<feature type="transmembrane region" description="Helical" evidence="18">
    <location>
        <begin position="38"/>
        <end position="57"/>
    </location>
</feature>
<keyword evidence="16" id="KW-0175">Coiled coil</keyword>
<dbReference type="Gene3D" id="3.40.50.300">
    <property type="entry name" value="P-loop containing nucleotide triphosphate hydrolases"/>
    <property type="match status" value="1"/>
</dbReference>
<keyword evidence="10 21" id="KW-0418">Kinase</keyword>
<comment type="similarity">
    <text evidence="2">Belongs to the CpsD/CapB family.</text>
</comment>
<evidence type="ECO:0000256" key="3">
    <source>
        <dbReference type="ARBA" id="ARBA00008883"/>
    </source>
</evidence>
<keyword evidence="9" id="KW-0547">Nucleotide-binding</keyword>
<feature type="compositionally biased region" description="Polar residues" evidence="17">
    <location>
        <begin position="777"/>
        <end position="786"/>
    </location>
</feature>
<comment type="caution">
    <text evidence="21">The sequence shown here is derived from an EMBL/GenBank/DDBJ whole genome shotgun (WGS) entry which is preliminary data.</text>
</comment>
<proteinExistence type="inferred from homology"/>
<evidence type="ECO:0000259" key="19">
    <source>
        <dbReference type="Pfam" id="PF02706"/>
    </source>
</evidence>
<dbReference type="InterPro" id="IPR027417">
    <property type="entry name" value="P-loop_NTPase"/>
</dbReference>
<accession>A0A0J1B719</accession>